<dbReference type="STRING" id="472175.EL18_01734"/>
<evidence type="ECO:0000313" key="2">
    <source>
        <dbReference type="EMBL" id="KFB10696.1"/>
    </source>
</evidence>
<dbReference type="eggNOG" id="COG3654">
    <property type="taxonomic scope" value="Bacteria"/>
</dbReference>
<reference evidence="2 3" key="1">
    <citation type="submission" date="2014-05" db="EMBL/GenBank/DDBJ databases">
        <title>Draft Genome Sequence of Nitratireductor basaltis Strain UMTGB225, A Marine Bacterium Isolated from Green Barrel Tunicate.</title>
        <authorList>
            <person name="Gan H.Y."/>
        </authorList>
    </citation>
    <scope>NUCLEOTIDE SEQUENCE [LARGE SCALE GENOMIC DNA]</scope>
    <source>
        <strain evidence="2 3">UMTGB225</strain>
    </source>
</reference>
<dbReference type="RefSeq" id="WP_036481831.1">
    <property type="nucleotide sequence ID" value="NZ_JMQM01000001.1"/>
</dbReference>
<dbReference type="Proteomes" id="UP000053675">
    <property type="component" value="Unassembled WGS sequence"/>
</dbReference>
<dbReference type="PANTHER" id="PTHR39426:SF1">
    <property type="entry name" value="HOMOLOGY TO DEATH-ON-CURING PROTEIN OF PHAGE P1"/>
    <property type="match status" value="1"/>
</dbReference>
<dbReference type="EMBL" id="JMQM01000001">
    <property type="protein sequence ID" value="KFB10696.1"/>
    <property type="molecule type" value="Genomic_DNA"/>
</dbReference>
<dbReference type="NCBIfam" id="TIGR01550">
    <property type="entry name" value="DOC_P1"/>
    <property type="match status" value="1"/>
</dbReference>
<dbReference type="PROSITE" id="PS51459">
    <property type="entry name" value="FIDO"/>
    <property type="match status" value="1"/>
</dbReference>
<dbReference type="SUPFAM" id="SSF140931">
    <property type="entry name" value="Fic-like"/>
    <property type="match status" value="1"/>
</dbReference>
<dbReference type="Pfam" id="PF02661">
    <property type="entry name" value="Fic"/>
    <property type="match status" value="1"/>
</dbReference>
<dbReference type="PANTHER" id="PTHR39426">
    <property type="entry name" value="HOMOLOGY TO DEATH-ON-CURING PROTEIN OF PHAGE P1"/>
    <property type="match status" value="1"/>
</dbReference>
<dbReference type="InterPro" id="IPR006440">
    <property type="entry name" value="Doc"/>
</dbReference>
<organism evidence="2 3">
    <name type="scientific">Nitratireductor basaltis</name>
    <dbReference type="NCBI Taxonomy" id="472175"/>
    <lineage>
        <taxon>Bacteria</taxon>
        <taxon>Pseudomonadati</taxon>
        <taxon>Pseudomonadota</taxon>
        <taxon>Alphaproteobacteria</taxon>
        <taxon>Hyphomicrobiales</taxon>
        <taxon>Phyllobacteriaceae</taxon>
        <taxon>Nitratireductor</taxon>
    </lineage>
</organism>
<dbReference type="AlphaFoldDB" id="A0A084UCL0"/>
<gene>
    <name evidence="2" type="ORF">EL18_01734</name>
</gene>
<keyword evidence="3" id="KW-1185">Reference proteome</keyword>
<name>A0A084UCL0_9HYPH</name>
<dbReference type="InterPro" id="IPR053737">
    <property type="entry name" value="Type_II_TA_Toxin"/>
</dbReference>
<proteinExistence type="predicted"/>
<accession>A0A084UCL0</accession>
<feature type="domain" description="Fido" evidence="1">
    <location>
        <begin position="6"/>
        <end position="122"/>
    </location>
</feature>
<dbReference type="InterPro" id="IPR003812">
    <property type="entry name" value="Fido"/>
</dbReference>
<protein>
    <submittedName>
        <fullName evidence="2">Death-on-curing family protein</fullName>
    </submittedName>
</protein>
<evidence type="ECO:0000259" key="1">
    <source>
        <dbReference type="PROSITE" id="PS51459"/>
    </source>
</evidence>
<dbReference type="OrthoDB" id="9802752at2"/>
<sequence length="130" mass="14152">MTVTFLTRRVVEAIHDEQLARHGGARGIRDENGLESALARAEQKTHYAQPDIFELAAAYAFGLARNHAFTDGNKRTAIVSAATFLAVNGFELTCDNGTLYTFTMELSSGNISEEGAAAFFRDFTMPVEAS</sequence>
<dbReference type="PATRIC" id="fig|472175.3.peg.1743"/>
<dbReference type="InterPro" id="IPR036597">
    <property type="entry name" value="Fido-like_dom_sf"/>
</dbReference>
<evidence type="ECO:0000313" key="3">
    <source>
        <dbReference type="Proteomes" id="UP000053675"/>
    </source>
</evidence>
<dbReference type="GO" id="GO:0016301">
    <property type="term" value="F:kinase activity"/>
    <property type="evidence" value="ECO:0007669"/>
    <property type="project" value="InterPro"/>
</dbReference>
<dbReference type="Gene3D" id="1.20.120.1870">
    <property type="entry name" value="Fic/DOC protein, Fido domain"/>
    <property type="match status" value="1"/>
</dbReference>
<dbReference type="PIRSF" id="PIRSF018297">
    <property type="entry name" value="Doc"/>
    <property type="match status" value="1"/>
</dbReference>
<comment type="caution">
    <text evidence="2">The sequence shown here is derived from an EMBL/GenBank/DDBJ whole genome shotgun (WGS) entry which is preliminary data.</text>
</comment>